<proteinExistence type="predicted"/>
<keyword evidence="2" id="KW-1185">Reference proteome</keyword>
<gene>
    <name evidence="1" type="ORF">SAMN05443432_105196</name>
</gene>
<dbReference type="GO" id="GO:0016740">
    <property type="term" value="F:transferase activity"/>
    <property type="evidence" value="ECO:0007669"/>
    <property type="project" value="UniProtKB-KW"/>
</dbReference>
<dbReference type="InterPro" id="IPR050484">
    <property type="entry name" value="Transf_Hexapept/Carb_Anhydrase"/>
</dbReference>
<evidence type="ECO:0000313" key="1">
    <source>
        <dbReference type="EMBL" id="SHM21392.1"/>
    </source>
</evidence>
<dbReference type="InterPro" id="IPR011004">
    <property type="entry name" value="Trimer_LpxA-like_sf"/>
</dbReference>
<dbReference type="CDD" id="cd04645">
    <property type="entry name" value="LbH_gamma_CA_like"/>
    <property type="match status" value="1"/>
</dbReference>
<name>A0A1M7GYE4_9RHOB</name>
<dbReference type="InterPro" id="IPR047324">
    <property type="entry name" value="LbH_gamma_CA-like"/>
</dbReference>
<dbReference type="AlphaFoldDB" id="A0A1M7GYE4"/>
<dbReference type="Pfam" id="PF00132">
    <property type="entry name" value="Hexapep"/>
    <property type="match status" value="1"/>
</dbReference>
<dbReference type="RefSeq" id="WP_149779756.1">
    <property type="nucleotide sequence ID" value="NZ_FRCB01000005.1"/>
</dbReference>
<organism evidence="1 2">
    <name type="scientific">Roseovarius litoreus</name>
    <dbReference type="NCBI Taxonomy" id="1155722"/>
    <lineage>
        <taxon>Bacteria</taxon>
        <taxon>Pseudomonadati</taxon>
        <taxon>Pseudomonadota</taxon>
        <taxon>Alphaproteobacteria</taxon>
        <taxon>Rhodobacterales</taxon>
        <taxon>Roseobacteraceae</taxon>
        <taxon>Roseovarius</taxon>
    </lineage>
</organism>
<dbReference type="Gene3D" id="2.160.10.10">
    <property type="entry name" value="Hexapeptide repeat proteins"/>
    <property type="match status" value="1"/>
</dbReference>
<dbReference type="PANTHER" id="PTHR13061:SF29">
    <property type="entry name" value="GAMMA CARBONIC ANHYDRASE-LIKE 1, MITOCHONDRIAL-RELATED"/>
    <property type="match status" value="1"/>
</dbReference>
<dbReference type="InterPro" id="IPR001451">
    <property type="entry name" value="Hexapep"/>
</dbReference>
<dbReference type="EMBL" id="FRCB01000005">
    <property type="protein sequence ID" value="SHM21392.1"/>
    <property type="molecule type" value="Genomic_DNA"/>
</dbReference>
<dbReference type="Proteomes" id="UP000322545">
    <property type="component" value="Unassembled WGS sequence"/>
</dbReference>
<evidence type="ECO:0000313" key="2">
    <source>
        <dbReference type="Proteomes" id="UP000322545"/>
    </source>
</evidence>
<keyword evidence="1" id="KW-0808">Transferase</keyword>
<dbReference type="PANTHER" id="PTHR13061">
    <property type="entry name" value="DYNACTIN SUBUNIT P25"/>
    <property type="match status" value="1"/>
</dbReference>
<protein>
    <submittedName>
        <fullName evidence="1">Carbonic anhydrase or acetyltransferase, isoleucine patch superfamily</fullName>
    </submittedName>
</protein>
<accession>A0A1M7GYE4</accession>
<reference evidence="1 2" key="1">
    <citation type="submission" date="2016-11" db="EMBL/GenBank/DDBJ databases">
        <authorList>
            <person name="Varghese N."/>
            <person name="Submissions S."/>
        </authorList>
    </citation>
    <scope>NUCLEOTIDE SEQUENCE [LARGE SCALE GENOMIC DNA]</scope>
    <source>
        <strain evidence="1 2">DSM 28249</strain>
    </source>
</reference>
<sequence>MTLYALDGRSPTIAEDTWIAPDANVIGNVTLEEAASIWFGCTLRGDNELILIGAGTNVQENTVMHTDPGCPLTIGAGCTIGHKAMLHGCTIGDNTLVGMGATILNRAVIGRNCLIGAGALITEGKEIPDNSLVVGSPGRVIRTLDEAAIEGLRESARHYQRNMRRFRAGLTPVT</sequence>
<dbReference type="SUPFAM" id="SSF51161">
    <property type="entry name" value="Trimeric LpxA-like enzymes"/>
    <property type="match status" value="1"/>
</dbReference>